<accession>A0ACC0C2N6</accession>
<comment type="caution">
    <text evidence="1">The sequence shown here is derived from an EMBL/GenBank/DDBJ whole genome shotgun (WGS) entry which is preliminary data.</text>
</comment>
<sequence length="375" mass="42129">MARILGVTVEEEEAPIHGDVLEQVLSHVPLINLVPAFHVSKAWRTAVYSSLHSLNPPKPWLFFHRQTTRSSHDTVTFAYDPRSCMWIQIFHSFKYVSTLKSSNSNFLYDLSPSKLSFSFDPLKLTWYHVDAPLVWRFDPIVAKVGDSIVIAGGACDFEDDPLAVEIYDMKNRKWRTCNSMPVILRDSAASTWLSVTSTSGKLFVMEKRSGTTYFFNLESDNWSGPHDFRPDESCFYSVIGCLNDRLILVSLIGTPEEVKKVKIWEVEYSDNFSCKEIGEMPIELVRKLRSETFGTCSINICLGGNVVYIYNPVMTEVMVVCEVVNGGNGCHWSSLRDVIGGCGMETTVVTCGEVGIDDLTNQSYKLSVLINGLQP</sequence>
<protein>
    <submittedName>
        <fullName evidence="1">Uncharacterized protein</fullName>
    </submittedName>
</protein>
<dbReference type="Proteomes" id="UP001060085">
    <property type="component" value="Linkage Group LG02"/>
</dbReference>
<gene>
    <name evidence="1" type="ORF">M9H77_10172</name>
</gene>
<evidence type="ECO:0000313" key="2">
    <source>
        <dbReference type="Proteomes" id="UP001060085"/>
    </source>
</evidence>
<keyword evidence="2" id="KW-1185">Reference proteome</keyword>
<name>A0ACC0C2N6_CATRO</name>
<evidence type="ECO:0000313" key="1">
    <source>
        <dbReference type="EMBL" id="KAI5679222.1"/>
    </source>
</evidence>
<proteinExistence type="predicted"/>
<dbReference type="EMBL" id="CM044702">
    <property type="protein sequence ID" value="KAI5679222.1"/>
    <property type="molecule type" value="Genomic_DNA"/>
</dbReference>
<reference evidence="2" key="1">
    <citation type="journal article" date="2023" name="Nat. Plants">
        <title>Single-cell RNA sequencing provides a high-resolution roadmap for understanding the multicellular compartmentation of specialized metabolism.</title>
        <authorList>
            <person name="Sun S."/>
            <person name="Shen X."/>
            <person name="Li Y."/>
            <person name="Li Y."/>
            <person name="Wang S."/>
            <person name="Li R."/>
            <person name="Zhang H."/>
            <person name="Shen G."/>
            <person name="Guo B."/>
            <person name="Wei J."/>
            <person name="Xu J."/>
            <person name="St-Pierre B."/>
            <person name="Chen S."/>
            <person name="Sun C."/>
        </authorList>
    </citation>
    <scope>NUCLEOTIDE SEQUENCE [LARGE SCALE GENOMIC DNA]</scope>
</reference>
<organism evidence="1 2">
    <name type="scientific">Catharanthus roseus</name>
    <name type="common">Madagascar periwinkle</name>
    <name type="synonym">Vinca rosea</name>
    <dbReference type="NCBI Taxonomy" id="4058"/>
    <lineage>
        <taxon>Eukaryota</taxon>
        <taxon>Viridiplantae</taxon>
        <taxon>Streptophyta</taxon>
        <taxon>Embryophyta</taxon>
        <taxon>Tracheophyta</taxon>
        <taxon>Spermatophyta</taxon>
        <taxon>Magnoliopsida</taxon>
        <taxon>eudicotyledons</taxon>
        <taxon>Gunneridae</taxon>
        <taxon>Pentapetalae</taxon>
        <taxon>asterids</taxon>
        <taxon>lamiids</taxon>
        <taxon>Gentianales</taxon>
        <taxon>Apocynaceae</taxon>
        <taxon>Rauvolfioideae</taxon>
        <taxon>Vinceae</taxon>
        <taxon>Catharanthinae</taxon>
        <taxon>Catharanthus</taxon>
    </lineage>
</organism>